<evidence type="ECO:0000259" key="2">
    <source>
        <dbReference type="PROSITE" id="PS50405"/>
    </source>
</evidence>
<dbReference type="InterPro" id="IPR004045">
    <property type="entry name" value="Glutathione_S-Trfase_N"/>
</dbReference>
<sequence length="212" mass="23968">MMKLYDYAGSQNAWKIRQLCAHLSREYQTQWVSIFAGESHTDAFYKMNPAGAVPVLELDDGRFIAESNAILLYLADGTDYLPSDAFERAKVCQWLFFEADYVQATIASLRYWNLTGKNDANHAQLPNRRASAKNVLAMLDRHLSDQDFLANSRYSVADIAVYAYTHLAHEADLDMVPYDGLAAWIRRVGNIVGDAVPVRYYSEDPLSGQDLK</sequence>
<dbReference type="PROSITE" id="PS50405">
    <property type="entry name" value="GST_CTER"/>
    <property type="match status" value="1"/>
</dbReference>
<reference evidence="3 4" key="1">
    <citation type="submission" date="2015-12" db="EMBL/GenBank/DDBJ databases">
        <title>Genome sequence of Thalassospira xiamenensis MCCC 1A03005.</title>
        <authorList>
            <person name="Lu L."/>
            <person name="Lai Q."/>
            <person name="Shao Z."/>
            <person name="Qian P."/>
        </authorList>
    </citation>
    <scope>NUCLEOTIDE SEQUENCE [LARGE SCALE GENOMIC DNA]</scope>
    <source>
        <strain evidence="3 4">MCCC 1A03005</strain>
    </source>
</reference>
<dbReference type="PROSITE" id="PS50404">
    <property type="entry name" value="GST_NTER"/>
    <property type="match status" value="1"/>
</dbReference>
<dbReference type="Proteomes" id="UP000076167">
    <property type="component" value="Unassembled WGS sequence"/>
</dbReference>
<evidence type="ECO:0000313" key="4">
    <source>
        <dbReference type="Proteomes" id="UP000076167"/>
    </source>
</evidence>
<dbReference type="InterPro" id="IPR036249">
    <property type="entry name" value="Thioredoxin-like_sf"/>
</dbReference>
<dbReference type="Gene3D" id="1.20.1050.10">
    <property type="match status" value="1"/>
</dbReference>
<dbReference type="SUPFAM" id="SSF47616">
    <property type="entry name" value="GST C-terminal domain-like"/>
    <property type="match status" value="1"/>
</dbReference>
<dbReference type="SUPFAM" id="SSF52833">
    <property type="entry name" value="Thioredoxin-like"/>
    <property type="match status" value="1"/>
</dbReference>
<dbReference type="SFLD" id="SFLDS00019">
    <property type="entry name" value="Glutathione_Transferase_(cytos"/>
    <property type="match status" value="1"/>
</dbReference>
<dbReference type="Pfam" id="PF13409">
    <property type="entry name" value="GST_N_2"/>
    <property type="match status" value="1"/>
</dbReference>
<evidence type="ECO:0008006" key="5">
    <source>
        <dbReference type="Google" id="ProtNLM"/>
    </source>
</evidence>
<dbReference type="PANTHER" id="PTHR44051">
    <property type="entry name" value="GLUTATHIONE S-TRANSFERASE-RELATED"/>
    <property type="match status" value="1"/>
</dbReference>
<dbReference type="SFLD" id="SFLDG00358">
    <property type="entry name" value="Main_(cytGST)"/>
    <property type="match status" value="1"/>
</dbReference>
<feature type="domain" description="GST N-terminal" evidence="1">
    <location>
        <begin position="1"/>
        <end position="82"/>
    </location>
</feature>
<evidence type="ECO:0000313" key="3">
    <source>
        <dbReference type="EMBL" id="KZC96894.1"/>
    </source>
</evidence>
<evidence type="ECO:0000259" key="1">
    <source>
        <dbReference type="PROSITE" id="PS50404"/>
    </source>
</evidence>
<keyword evidence="4" id="KW-1185">Reference proteome</keyword>
<feature type="domain" description="GST C-terminal" evidence="2">
    <location>
        <begin position="84"/>
        <end position="212"/>
    </location>
</feature>
<gene>
    <name evidence="3" type="ORF">AUP40_07020</name>
</gene>
<name>A0ABR5XVU8_9PROT</name>
<dbReference type="InterPro" id="IPR010987">
    <property type="entry name" value="Glutathione-S-Trfase_C-like"/>
</dbReference>
<proteinExistence type="predicted"/>
<dbReference type="Gene3D" id="3.40.30.10">
    <property type="entry name" value="Glutaredoxin"/>
    <property type="match status" value="1"/>
</dbReference>
<dbReference type="InterPro" id="IPR036282">
    <property type="entry name" value="Glutathione-S-Trfase_C_sf"/>
</dbReference>
<dbReference type="CDD" id="cd03056">
    <property type="entry name" value="GST_N_4"/>
    <property type="match status" value="1"/>
</dbReference>
<accession>A0ABR5XVU8</accession>
<dbReference type="EMBL" id="LPXL01000062">
    <property type="protein sequence ID" value="KZC96894.1"/>
    <property type="molecule type" value="Genomic_DNA"/>
</dbReference>
<comment type="caution">
    <text evidence="3">The sequence shown here is derived from an EMBL/GenBank/DDBJ whole genome shotgun (WGS) entry which is preliminary data.</text>
</comment>
<organism evidence="3 4">
    <name type="scientific">Thalassospira xiamenensis</name>
    <dbReference type="NCBI Taxonomy" id="220697"/>
    <lineage>
        <taxon>Bacteria</taxon>
        <taxon>Pseudomonadati</taxon>
        <taxon>Pseudomonadota</taxon>
        <taxon>Alphaproteobacteria</taxon>
        <taxon>Rhodospirillales</taxon>
        <taxon>Thalassospiraceae</taxon>
        <taxon>Thalassospira</taxon>
    </lineage>
</organism>
<dbReference type="PANTHER" id="PTHR44051:SF2">
    <property type="entry name" value="HYPOTHETICAL GLUTATHIONE S-TRANSFERASE LIKE PROTEIN"/>
    <property type="match status" value="1"/>
</dbReference>
<protein>
    <recommendedName>
        <fullName evidence="5">Glutathione S-transferase</fullName>
    </recommendedName>
</protein>
<dbReference type="InterPro" id="IPR040079">
    <property type="entry name" value="Glutathione_S-Trfase"/>
</dbReference>
<dbReference type="Pfam" id="PF13410">
    <property type="entry name" value="GST_C_2"/>
    <property type="match status" value="1"/>
</dbReference>